<evidence type="ECO:0000256" key="1">
    <source>
        <dbReference type="ARBA" id="ARBA00004442"/>
    </source>
</evidence>
<dbReference type="AlphaFoldDB" id="A0A6N6MBY1"/>
<dbReference type="EMBL" id="WAAT01000044">
    <property type="protein sequence ID" value="KAB1067716.1"/>
    <property type="molecule type" value="Genomic_DNA"/>
</dbReference>
<dbReference type="InterPro" id="IPR033985">
    <property type="entry name" value="SusD-like_N"/>
</dbReference>
<evidence type="ECO:0000256" key="3">
    <source>
        <dbReference type="ARBA" id="ARBA00022729"/>
    </source>
</evidence>
<dbReference type="Proteomes" id="UP000441333">
    <property type="component" value="Unassembled WGS sequence"/>
</dbReference>
<evidence type="ECO:0000313" key="9">
    <source>
        <dbReference type="Proteomes" id="UP000441333"/>
    </source>
</evidence>
<reference evidence="8 9" key="1">
    <citation type="submission" date="2019-09" db="EMBL/GenBank/DDBJ databases">
        <authorList>
            <person name="Cao W.R."/>
        </authorList>
    </citation>
    <scope>NUCLEOTIDE SEQUENCE [LARGE SCALE GENOMIC DNA]</scope>
    <source>
        <strain evidence="8 9">B1N29</strain>
    </source>
</reference>
<dbReference type="GO" id="GO:0009279">
    <property type="term" value="C:cell outer membrane"/>
    <property type="evidence" value="ECO:0007669"/>
    <property type="project" value="UniProtKB-SubCell"/>
</dbReference>
<feature type="domain" description="RagB/SusD" evidence="6">
    <location>
        <begin position="364"/>
        <end position="496"/>
    </location>
</feature>
<dbReference type="RefSeq" id="WP_150938956.1">
    <property type="nucleotide sequence ID" value="NZ_WAAT01000044.1"/>
</dbReference>
<keyword evidence="9" id="KW-1185">Reference proteome</keyword>
<dbReference type="PROSITE" id="PS51257">
    <property type="entry name" value="PROKAR_LIPOPROTEIN"/>
    <property type="match status" value="1"/>
</dbReference>
<dbReference type="InterPro" id="IPR012944">
    <property type="entry name" value="SusD_RagB_dom"/>
</dbReference>
<comment type="similarity">
    <text evidence="2">Belongs to the SusD family.</text>
</comment>
<keyword evidence="4" id="KW-0472">Membrane</keyword>
<evidence type="ECO:0000313" key="8">
    <source>
        <dbReference type="EMBL" id="KAB1067716.1"/>
    </source>
</evidence>
<organism evidence="8 9">
    <name type="scientific">Pseudotamlana haliotis</name>
    <dbReference type="NCBI Taxonomy" id="2614804"/>
    <lineage>
        <taxon>Bacteria</taxon>
        <taxon>Pseudomonadati</taxon>
        <taxon>Bacteroidota</taxon>
        <taxon>Flavobacteriia</taxon>
        <taxon>Flavobacteriales</taxon>
        <taxon>Flavobacteriaceae</taxon>
        <taxon>Pseudotamlana</taxon>
    </lineage>
</organism>
<dbReference type="Pfam" id="PF14322">
    <property type="entry name" value="SusD-like_3"/>
    <property type="match status" value="1"/>
</dbReference>
<evidence type="ECO:0000256" key="5">
    <source>
        <dbReference type="ARBA" id="ARBA00023237"/>
    </source>
</evidence>
<accession>A0A6N6MBY1</accession>
<keyword evidence="3" id="KW-0732">Signal</keyword>
<gene>
    <name evidence="8" type="ORF">F6U93_08915</name>
</gene>
<comment type="caution">
    <text evidence="8">The sequence shown here is derived from an EMBL/GenBank/DDBJ whole genome shotgun (WGS) entry which is preliminary data.</text>
</comment>
<protein>
    <submittedName>
        <fullName evidence="8">RagB/SusD family nutrient uptake outer membrane protein</fullName>
    </submittedName>
</protein>
<evidence type="ECO:0000259" key="6">
    <source>
        <dbReference type="Pfam" id="PF07980"/>
    </source>
</evidence>
<evidence type="ECO:0000256" key="4">
    <source>
        <dbReference type="ARBA" id="ARBA00023136"/>
    </source>
</evidence>
<dbReference type="SUPFAM" id="SSF48452">
    <property type="entry name" value="TPR-like"/>
    <property type="match status" value="1"/>
</dbReference>
<sequence>MKKIFYISLISLSFGMISCEDNLDITPTYILNEKNAVTNDIQARSVVNGIYQTIVESDEFSGKLYSALASKSGFFLSSTGDYEMIYSESNETTTNITNRWLDYYTTLNAANFAITKIEQLSETQIEDEDKTTLLAEAKCLRAFANMNLFWNYGHWWSTDDSNPNGILYRDKPITAETIEGARLNVGDSYQKIFDDLDFAINNLPSFTSSKFVSKQFAKVLKAKILLYRNGFNDGAGDFAEALTLVNDVLNNGVAGFSMQPDLAKVYEDSWDSEENLFSGYISDNADRVNNVSYFYSFSLIMSHSNRLPLFTGQQLDAGLNAGFDWFSEDPRWDIVTGKARAPILWDKVERFTFTKVARLGKLAGQEASPQDLKFNTYFFRYPELYILKAELLARTGASITEAIAPINEMRSKRTNPVLPSLNPQNEQELKDMIFKEYFLETFLENGSEYFASLRFKDNAGLLWIESFRNGTPISFNRLCYPIPSQEMELNSKMTQNTDLE</sequence>
<dbReference type="Gene3D" id="1.25.40.390">
    <property type="match status" value="1"/>
</dbReference>
<evidence type="ECO:0000256" key="2">
    <source>
        <dbReference type="ARBA" id="ARBA00006275"/>
    </source>
</evidence>
<name>A0A6N6MBY1_9FLAO</name>
<evidence type="ECO:0000259" key="7">
    <source>
        <dbReference type="Pfam" id="PF14322"/>
    </source>
</evidence>
<dbReference type="Pfam" id="PF07980">
    <property type="entry name" value="SusD_RagB"/>
    <property type="match status" value="1"/>
</dbReference>
<dbReference type="InterPro" id="IPR011990">
    <property type="entry name" value="TPR-like_helical_dom_sf"/>
</dbReference>
<proteinExistence type="inferred from homology"/>
<keyword evidence="5" id="KW-0998">Cell outer membrane</keyword>
<feature type="domain" description="SusD-like N-terminal" evidence="7">
    <location>
        <begin position="45"/>
        <end position="212"/>
    </location>
</feature>
<comment type="subcellular location">
    <subcellularLocation>
        <location evidence="1">Cell outer membrane</location>
    </subcellularLocation>
</comment>